<dbReference type="SUPFAM" id="SSF56672">
    <property type="entry name" value="DNA/RNA polymerases"/>
    <property type="match status" value="1"/>
</dbReference>
<dbReference type="Pfam" id="PF07727">
    <property type="entry name" value="RVT_2"/>
    <property type="match status" value="1"/>
</dbReference>
<keyword evidence="4" id="KW-1185">Reference proteome</keyword>
<sequence length="408" mass="45847">MSQPTGFKDSLHPDYVCRLKKSLYGLKQSPRKWFETFSTYLVTYGFQHSTADPSLLIYNKDSRLIYILVYVDDILLTGNDQAQITHLLSALHNIFHMKNLGSISYFLGMQVLHTTTGFHLSQSKYAADILQKAGMADCKSISSPIASKTAFTGTSLLPPAQADFFKQLVGSLQYLTLTRPDIAYTVNRLCQHMHQPQEVHFQLLKRLLRYLKGTLSFGLPLVATTLCLSAYSDSDWAGDPIDRRSTTGYCAFLGSNLISWQVKKQKTVARSSTEAEYRALATAAMDIIWLQRLLGEFGITSSSPTTLFCDNISSIALANNPVFHARTKHIEIDFHFVRECINNRLLQVAHIHTTDQLADLFTKALSLQRFQFLRHKLTILEPNTSLRGGDKQCDKQGPISTHASTTLL</sequence>
<dbReference type="Proteomes" id="UP000233837">
    <property type="component" value="Unassembled WGS sequence"/>
</dbReference>
<feature type="compositionally biased region" description="Polar residues" evidence="1">
    <location>
        <begin position="398"/>
        <end position="408"/>
    </location>
</feature>
<dbReference type="CDD" id="cd09272">
    <property type="entry name" value="RNase_HI_RT_Ty1"/>
    <property type="match status" value="1"/>
</dbReference>
<dbReference type="AlphaFoldDB" id="A0A2I0VLT3"/>
<name>A0A2I0VLT3_9ASPA</name>
<accession>A0A2I0VLT3</accession>
<proteinExistence type="predicted"/>
<reference evidence="3 4" key="2">
    <citation type="journal article" date="2017" name="Nature">
        <title>The Apostasia genome and the evolution of orchids.</title>
        <authorList>
            <person name="Zhang G.Q."/>
            <person name="Liu K.W."/>
            <person name="Li Z."/>
            <person name="Lohaus R."/>
            <person name="Hsiao Y.Y."/>
            <person name="Niu S.C."/>
            <person name="Wang J.Y."/>
            <person name="Lin Y.C."/>
            <person name="Xu Q."/>
            <person name="Chen L.J."/>
            <person name="Yoshida K."/>
            <person name="Fujiwara S."/>
            <person name="Wang Z.W."/>
            <person name="Zhang Y.Q."/>
            <person name="Mitsuda N."/>
            <person name="Wang M."/>
            <person name="Liu G.H."/>
            <person name="Pecoraro L."/>
            <person name="Huang H.X."/>
            <person name="Xiao X.J."/>
            <person name="Lin M."/>
            <person name="Wu X.Y."/>
            <person name="Wu W.L."/>
            <person name="Chen Y.Y."/>
            <person name="Chang S.B."/>
            <person name="Sakamoto S."/>
            <person name="Ohme-Takagi M."/>
            <person name="Yagi M."/>
            <person name="Zeng S.J."/>
            <person name="Shen C.Y."/>
            <person name="Yeh C.M."/>
            <person name="Luo Y.B."/>
            <person name="Tsai W.C."/>
            <person name="Van de Peer Y."/>
            <person name="Liu Z.J."/>
        </authorList>
    </citation>
    <scope>NUCLEOTIDE SEQUENCE [LARGE SCALE GENOMIC DNA]</scope>
    <source>
        <tissue evidence="3">The whole plant</tissue>
    </source>
</reference>
<evidence type="ECO:0000259" key="2">
    <source>
        <dbReference type="Pfam" id="PF07727"/>
    </source>
</evidence>
<dbReference type="InterPro" id="IPR043502">
    <property type="entry name" value="DNA/RNA_pol_sf"/>
</dbReference>
<dbReference type="PANTHER" id="PTHR11439">
    <property type="entry name" value="GAG-POL-RELATED RETROTRANSPOSON"/>
    <property type="match status" value="1"/>
</dbReference>
<reference evidence="3 4" key="1">
    <citation type="journal article" date="2016" name="Sci. Rep.">
        <title>The Dendrobium catenatum Lindl. genome sequence provides insights into polysaccharide synthase, floral development and adaptive evolution.</title>
        <authorList>
            <person name="Zhang G.Q."/>
            <person name="Xu Q."/>
            <person name="Bian C."/>
            <person name="Tsai W.C."/>
            <person name="Yeh C.M."/>
            <person name="Liu K.W."/>
            <person name="Yoshida K."/>
            <person name="Zhang L.S."/>
            <person name="Chang S.B."/>
            <person name="Chen F."/>
            <person name="Shi Y."/>
            <person name="Su Y.Y."/>
            <person name="Zhang Y.Q."/>
            <person name="Chen L.J."/>
            <person name="Yin Y."/>
            <person name="Lin M."/>
            <person name="Huang H."/>
            <person name="Deng H."/>
            <person name="Wang Z.W."/>
            <person name="Zhu S.L."/>
            <person name="Zhao X."/>
            <person name="Deng C."/>
            <person name="Niu S.C."/>
            <person name="Huang J."/>
            <person name="Wang M."/>
            <person name="Liu G.H."/>
            <person name="Yang H.J."/>
            <person name="Xiao X.J."/>
            <person name="Hsiao Y.Y."/>
            <person name="Wu W.L."/>
            <person name="Chen Y.Y."/>
            <person name="Mitsuda N."/>
            <person name="Ohme-Takagi M."/>
            <person name="Luo Y.B."/>
            <person name="Van de Peer Y."/>
            <person name="Liu Z.J."/>
        </authorList>
    </citation>
    <scope>NUCLEOTIDE SEQUENCE [LARGE SCALE GENOMIC DNA]</scope>
    <source>
        <tissue evidence="3">The whole plant</tissue>
    </source>
</reference>
<feature type="domain" description="Reverse transcriptase Ty1/copia-type" evidence="2">
    <location>
        <begin position="1"/>
        <end position="145"/>
    </location>
</feature>
<gene>
    <name evidence="3" type="ORF">MA16_Dca005292</name>
</gene>
<dbReference type="EMBL" id="KZ503429">
    <property type="protein sequence ID" value="PKU64369.1"/>
    <property type="molecule type" value="Genomic_DNA"/>
</dbReference>
<dbReference type="PANTHER" id="PTHR11439:SF483">
    <property type="entry name" value="PEPTIDE SYNTHASE GLIP-LIKE, PUTATIVE (AFU_ORTHOLOGUE AFUA_3G12920)-RELATED"/>
    <property type="match status" value="1"/>
</dbReference>
<organism evidence="3 4">
    <name type="scientific">Dendrobium catenatum</name>
    <dbReference type="NCBI Taxonomy" id="906689"/>
    <lineage>
        <taxon>Eukaryota</taxon>
        <taxon>Viridiplantae</taxon>
        <taxon>Streptophyta</taxon>
        <taxon>Embryophyta</taxon>
        <taxon>Tracheophyta</taxon>
        <taxon>Spermatophyta</taxon>
        <taxon>Magnoliopsida</taxon>
        <taxon>Liliopsida</taxon>
        <taxon>Asparagales</taxon>
        <taxon>Orchidaceae</taxon>
        <taxon>Epidendroideae</taxon>
        <taxon>Malaxideae</taxon>
        <taxon>Dendrobiinae</taxon>
        <taxon>Dendrobium</taxon>
    </lineage>
</organism>
<dbReference type="InterPro" id="IPR013103">
    <property type="entry name" value="RVT_2"/>
</dbReference>
<protein>
    <submittedName>
        <fullName evidence="3">Retrovirus-related Pol polyprotein from transposon TNT 1-94</fullName>
    </submittedName>
</protein>
<feature type="region of interest" description="Disordered" evidence="1">
    <location>
        <begin position="388"/>
        <end position="408"/>
    </location>
</feature>
<evidence type="ECO:0000313" key="4">
    <source>
        <dbReference type="Proteomes" id="UP000233837"/>
    </source>
</evidence>
<evidence type="ECO:0000313" key="3">
    <source>
        <dbReference type="EMBL" id="PKU64369.1"/>
    </source>
</evidence>
<evidence type="ECO:0000256" key="1">
    <source>
        <dbReference type="SAM" id="MobiDB-lite"/>
    </source>
</evidence>